<organism evidence="3 4">
    <name type="scientific">Thalassiosira oceanica</name>
    <name type="common">Marine diatom</name>
    <dbReference type="NCBI Taxonomy" id="159749"/>
    <lineage>
        <taxon>Eukaryota</taxon>
        <taxon>Sar</taxon>
        <taxon>Stramenopiles</taxon>
        <taxon>Ochrophyta</taxon>
        <taxon>Bacillariophyta</taxon>
        <taxon>Coscinodiscophyceae</taxon>
        <taxon>Thalassiosirophycidae</taxon>
        <taxon>Thalassiosirales</taxon>
        <taxon>Thalassiosiraceae</taxon>
        <taxon>Thalassiosira</taxon>
    </lineage>
</organism>
<dbReference type="EMBL" id="AGNL01017594">
    <property type="protein sequence ID" value="EJK64146.1"/>
    <property type="molecule type" value="Genomic_DNA"/>
</dbReference>
<sequence length="669" mass="74159">MADAPGAKSDNDVDVETRVVHRAANVGDVAVTNLIMPGNHRPTWRHLLPSTHGATDDQGAGEPSVTIGDLRIKYSGCRILEELRIPPDVSFENCRLHSATYPGPNYGLMMVQCNGRPCIKESDPLVPRSECQVGSIIVAMNGLLIPYGSPLQSVLAVLKGAMRHPPVTLHYVENEDFKTYFKESFLPCLASKSTYTAPKKEEGESDLGYILRVFGPGRYWRHSDSSSARDFVQVITNDENLKCWAISSQHFSHAKLTWENIGRVLAANTYLEELRLDLSGVYDRASAADIWTIFQTQLQANHSLRKLRIVGNVTSEPPSYRSSYRYTIWPDYESEPTYPIPINDERIEALSSYLHGDNNGIVSLSLAGLEFSSLVVIAAAVTGTNITALSLEECDLGHVDFYSASSAFAVLGQLKQLSMVNCESGKTVCSALCTFLPEWSSLEKLDLEGNMLDDKCCLMLANALKRNTTLKSIDLTDNTTMTEHALDGLAPVLCNGSTLHGIESSNHVLTVEYDRDKAGLGCHPKGIHHLISINNSSDSIASKVRRKIATVMFEGDFVVQRLATMHVKLMPRILRFLSHPHHKVAMNYKCSFAAMYYLIRNYDATELFGSSPLAERTGIDHLESLIGEVVHAENKQREKGRALEAENEDLKKESLRARKRRKSDDLGSQ</sequence>
<keyword evidence="4" id="KW-1185">Reference proteome</keyword>
<dbReference type="Proteomes" id="UP000266841">
    <property type="component" value="Unassembled WGS sequence"/>
</dbReference>
<reference evidence="3 4" key="1">
    <citation type="journal article" date="2012" name="Genome Biol.">
        <title>Genome and low-iron response of an oceanic diatom adapted to chronic iron limitation.</title>
        <authorList>
            <person name="Lommer M."/>
            <person name="Specht M."/>
            <person name="Roy A.S."/>
            <person name="Kraemer L."/>
            <person name="Andreson R."/>
            <person name="Gutowska M.A."/>
            <person name="Wolf J."/>
            <person name="Bergner S.V."/>
            <person name="Schilhabel M.B."/>
            <person name="Klostermeier U.C."/>
            <person name="Beiko R.G."/>
            <person name="Rosenstiel P."/>
            <person name="Hippler M."/>
            <person name="Laroche J."/>
        </authorList>
    </citation>
    <scope>NUCLEOTIDE SEQUENCE [LARGE SCALE GENOMIC DNA]</scope>
    <source>
        <strain evidence="3 4">CCMP1005</strain>
    </source>
</reference>
<name>K0ST35_THAOC</name>
<keyword evidence="1" id="KW-0677">Repeat</keyword>
<gene>
    <name evidence="3" type="ORF">THAOC_15150</name>
</gene>
<dbReference type="AlphaFoldDB" id="K0ST35"/>
<evidence type="ECO:0000256" key="1">
    <source>
        <dbReference type="ARBA" id="ARBA00022737"/>
    </source>
</evidence>
<dbReference type="PANTHER" id="PTHR24111:SF0">
    <property type="entry name" value="LEUCINE-RICH REPEAT-CONTAINING PROTEIN"/>
    <property type="match status" value="1"/>
</dbReference>
<dbReference type="InterPro" id="IPR052201">
    <property type="entry name" value="LRR-containing_regulator"/>
</dbReference>
<dbReference type="OrthoDB" id="57255at2759"/>
<proteinExistence type="predicted"/>
<evidence type="ECO:0000313" key="4">
    <source>
        <dbReference type="Proteomes" id="UP000266841"/>
    </source>
</evidence>
<accession>K0ST35</accession>
<comment type="caution">
    <text evidence="3">The sequence shown here is derived from an EMBL/GenBank/DDBJ whole genome shotgun (WGS) entry which is preliminary data.</text>
</comment>
<evidence type="ECO:0000256" key="2">
    <source>
        <dbReference type="SAM" id="MobiDB-lite"/>
    </source>
</evidence>
<dbReference type="InterPro" id="IPR032675">
    <property type="entry name" value="LRR_dom_sf"/>
</dbReference>
<dbReference type="SUPFAM" id="SSF52047">
    <property type="entry name" value="RNI-like"/>
    <property type="match status" value="1"/>
</dbReference>
<dbReference type="PANTHER" id="PTHR24111">
    <property type="entry name" value="LEUCINE-RICH REPEAT-CONTAINING PROTEIN 34"/>
    <property type="match status" value="1"/>
</dbReference>
<evidence type="ECO:0000313" key="3">
    <source>
        <dbReference type="EMBL" id="EJK64146.1"/>
    </source>
</evidence>
<dbReference type="Gene3D" id="3.80.10.10">
    <property type="entry name" value="Ribonuclease Inhibitor"/>
    <property type="match status" value="1"/>
</dbReference>
<protein>
    <submittedName>
        <fullName evidence="3">Uncharacterized protein</fullName>
    </submittedName>
</protein>
<feature type="region of interest" description="Disordered" evidence="2">
    <location>
        <begin position="633"/>
        <end position="669"/>
    </location>
</feature>